<name>A0ABT2SGN4_9FIRM</name>
<proteinExistence type="predicted"/>
<evidence type="ECO:0000313" key="1">
    <source>
        <dbReference type="EMBL" id="MCU6718020.1"/>
    </source>
</evidence>
<dbReference type="Proteomes" id="UP001209666">
    <property type="component" value="Unassembled WGS sequence"/>
</dbReference>
<gene>
    <name evidence="1" type="ORF">OCV43_12205</name>
</gene>
<keyword evidence="2" id="KW-1185">Reference proteome</keyword>
<protein>
    <submittedName>
        <fullName evidence="1">Uncharacterized protein</fullName>
    </submittedName>
</protein>
<reference evidence="1 2" key="1">
    <citation type="journal article" date="2021" name="ISME Commun">
        <title>Automated analysis of genomic sequences facilitates high-throughput and comprehensive description of bacteria.</title>
        <authorList>
            <person name="Hitch T.C.A."/>
        </authorList>
    </citation>
    <scope>NUCLEOTIDE SEQUENCE [LARGE SCALE GENOMIC DNA]</scope>
    <source>
        <strain evidence="1 2">Sanger_19</strain>
    </source>
</reference>
<evidence type="ECO:0000313" key="2">
    <source>
        <dbReference type="Proteomes" id="UP001209666"/>
    </source>
</evidence>
<organism evidence="1 2">
    <name type="scientific">Roseburia amylophila</name>
    <dbReference type="NCBI Taxonomy" id="2981794"/>
    <lineage>
        <taxon>Bacteria</taxon>
        <taxon>Bacillati</taxon>
        <taxon>Bacillota</taxon>
        <taxon>Clostridia</taxon>
        <taxon>Lachnospirales</taxon>
        <taxon>Lachnospiraceae</taxon>
        <taxon>Roseburia</taxon>
    </lineage>
</organism>
<comment type="caution">
    <text evidence="1">The sequence shown here is derived from an EMBL/GenBank/DDBJ whole genome shotgun (WGS) entry which is preliminary data.</text>
</comment>
<sequence length="230" mass="26531">MKKKNIVGIIIIALFVIGIAAALMQYKREQTALEQPEVGEEPETVVLSADENPFGVEIKKINENYDLTRDYYKNYDNKGLEKFVIPNITTDERSYIIALRESGYCKYGYIDEEDNIIAEMTEQQKEDWIGNTEAVIHKTVLSADGEDLYKFSVSENYTMIEADVSINAHATKVMDNIMRLLEEIEIYQILNGNDNWSVNIVTKDFETGRELSNINFPKEEWNLSAEMWDE</sequence>
<accession>A0ABT2SGN4</accession>
<dbReference type="RefSeq" id="WP_262624224.1">
    <property type="nucleotide sequence ID" value="NZ_JAOQKI010000023.1"/>
</dbReference>
<dbReference type="EMBL" id="JAOQKI010000023">
    <property type="protein sequence ID" value="MCU6718020.1"/>
    <property type="molecule type" value="Genomic_DNA"/>
</dbReference>